<keyword evidence="2" id="KW-1185">Reference proteome</keyword>
<name>A0AAN5IFG9_9BILA</name>
<evidence type="ECO:0000313" key="2">
    <source>
        <dbReference type="Proteomes" id="UP001328107"/>
    </source>
</evidence>
<accession>A0AAN5IFG9</accession>
<protein>
    <submittedName>
        <fullName evidence="1">Uncharacterized protein</fullName>
    </submittedName>
</protein>
<feature type="non-terminal residue" evidence="1">
    <location>
        <position position="1"/>
    </location>
</feature>
<comment type="caution">
    <text evidence="1">The sequence shown here is derived from an EMBL/GenBank/DDBJ whole genome shotgun (WGS) entry which is preliminary data.</text>
</comment>
<evidence type="ECO:0000313" key="1">
    <source>
        <dbReference type="EMBL" id="GMR62924.1"/>
    </source>
</evidence>
<reference evidence="2" key="1">
    <citation type="submission" date="2022-10" db="EMBL/GenBank/DDBJ databases">
        <title>Genome assembly of Pristionchus species.</title>
        <authorList>
            <person name="Yoshida K."/>
            <person name="Sommer R.J."/>
        </authorList>
    </citation>
    <scope>NUCLEOTIDE SEQUENCE [LARGE SCALE GENOMIC DNA]</scope>
    <source>
        <strain evidence="2">RS5460</strain>
    </source>
</reference>
<dbReference type="Proteomes" id="UP001328107">
    <property type="component" value="Unassembled WGS sequence"/>
</dbReference>
<dbReference type="AlphaFoldDB" id="A0AAN5IFG9"/>
<organism evidence="1 2">
    <name type="scientific">Pristionchus mayeri</name>
    <dbReference type="NCBI Taxonomy" id="1317129"/>
    <lineage>
        <taxon>Eukaryota</taxon>
        <taxon>Metazoa</taxon>
        <taxon>Ecdysozoa</taxon>
        <taxon>Nematoda</taxon>
        <taxon>Chromadorea</taxon>
        <taxon>Rhabditida</taxon>
        <taxon>Rhabditina</taxon>
        <taxon>Diplogasteromorpha</taxon>
        <taxon>Diplogasteroidea</taxon>
        <taxon>Neodiplogasteridae</taxon>
        <taxon>Pristionchus</taxon>
    </lineage>
</organism>
<sequence>ATRSGDGVLRASPNAQKILKKSSVVPFTDQFIRRLREVLQLNSFHVLRCVNMIIDPLFFSGLANTLGRGTEIGLVLDGVSIVNFEKSHYKLLSDWILNTKPKVIKVRRCIGFVRDIFNMEFIINFAKLSEQQSISQKGENVKNIFDIPREALKYVCNFERLNMTSLRLNTEWLFELLDMKLHDYGMFNSHWTFLLSKDIRLAQMSMEGMGCDFYHNTEILEVDDNQYEVKSARFSAKASFNIKKKDGQFMLDVEFFDYD</sequence>
<dbReference type="EMBL" id="BTRK01000006">
    <property type="protein sequence ID" value="GMR62924.1"/>
    <property type="molecule type" value="Genomic_DNA"/>
</dbReference>
<proteinExistence type="predicted"/>
<gene>
    <name evidence="1" type="ORF">PMAYCL1PPCAC_33119</name>
</gene>